<dbReference type="OrthoDB" id="10052901at2759"/>
<dbReference type="KEGG" id="foc:113214137"/>
<dbReference type="PANTHER" id="PTHR37984:SF13">
    <property type="entry name" value="RIBONUCLEASE H"/>
    <property type="match status" value="1"/>
</dbReference>
<dbReference type="GeneID" id="113214137"/>
<feature type="domain" description="CCHC-type" evidence="2">
    <location>
        <begin position="203"/>
        <end position="217"/>
    </location>
</feature>
<sequence>MAGGSFSSFDPTGEGKWEIYYQKFMFHCQRQKIGTDALRKAELISISSDDMFEFMESVCETSLSDEALTFAMICTKIEAHLQTGNVIMLTAEFNTRSQLPGESISEYITVLRKMAKPCEFGTACDRNIRDRLVVGVRSMDTRALLFRGGNQMTSEEAFQIAKSVEMSQQNAAKTENGHGLHKVAYSKNYEKNNNSEKNNKKSKCWRCGRGNHKPNECHFIKTVCRFCNVEGHIEKACITKKKGGKKTNPPSAQPSKVHQVTVEPHGQQVPPNNAYSEAGPSWANEYNEYSLGAMQVEVNINKVGILNIPPPIMFQAVVDGKIMEFETDCGSPIALISEAIQEKRWPGKKLEKSPLRLATWTKSPVTIKGYFWVKVSHNNCHENLPLFVGYGEGTSLLGRQWFDFLGIAVTVHNQVNKVNVTEGQGKLVAAPVEQTPQELLRYECFQPGLGEYKGKPISLKIDTTVKPKRCKARKVPFARRRAVEQVIDSKVAQGVWKGPLQSAEYSTPIVAVFQDKALPRLCGDYRATAN</sequence>
<name>A0A6J1TEC0_FRAOC</name>
<reference evidence="4" key="1">
    <citation type="submission" date="2025-08" db="UniProtKB">
        <authorList>
            <consortium name="RefSeq"/>
        </authorList>
    </citation>
    <scope>IDENTIFICATION</scope>
    <source>
        <tissue evidence="4">Whole organism</tissue>
    </source>
</reference>
<keyword evidence="1" id="KW-0862">Zinc</keyword>
<dbReference type="GO" id="GO:0008270">
    <property type="term" value="F:zinc ion binding"/>
    <property type="evidence" value="ECO:0007669"/>
    <property type="project" value="UniProtKB-KW"/>
</dbReference>
<dbReference type="AlphaFoldDB" id="A0A6J1TEC0"/>
<dbReference type="PANTHER" id="PTHR37984">
    <property type="entry name" value="PROTEIN CBG26694"/>
    <property type="match status" value="1"/>
</dbReference>
<keyword evidence="1" id="KW-0863">Zinc-finger</keyword>
<protein>
    <submittedName>
        <fullName evidence="4">Uncharacterized protein LOC113214137</fullName>
    </submittedName>
</protein>
<organism evidence="3 4">
    <name type="scientific">Frankliniella occidentalis</name>
    <name type="common">Western flower thrips</name>
    <name type="synonym">Euthrips occidentalis</name>
    <dbReference type="NCBI Taxonomy" id="133901"/>
    <lineage>
        <taxon>Eukaryota</taxon>
        <taxon>Metazoa</taxon>
        <taxon>Ecdysozoa</taxon>
        <taxon>Arthropoda</taxon>
        <taxon>Hexapoda</taxon>
        <taxon>Insecta</taxon>
        <taxon>Pterygota</taxon>
        <taxon>Neoptera</taxon>
        <taxon>Paraneoptera</taxon>
        <taxon>Thysanoptera</taxon>
        <taxon>Terebrantia</taxon>
        <taxon>Thripoidea</taxon>
        <taxon>Thripidae</taxon>
        <taxon>Frankliniella</taxon>
    </lineage>
</organism>
<evidence type="ECO:0000256" key="1">
    <source>
        <dbReference type="PROSITE-ProRule" id="PRU00047"/>
    </source>
</evidence>
<gene>
    <name evidence="4" type="primary">LOC113214137</name>
</gene>
<dbReference type="GO" id="GO:0003676">
    <property type="term" value="F:nucleic acid binding"/>
    <property type="evidence" value="ECO:0007669"/>
    <property type="project" value="InterPro"/>
</dbReference>
<dbReference type="InterPro" id="IPR001878">
    <property type="entry name" value="Znf_CCHC"/>
</dbReference>
<dbReference type="InterPro" id="IPR036875">
    <property type="entry name" value="Znf_CCHC_sf"/>
</dbReference>
<accession>A0A6J1TEC0</accession>
<dbReference type="Gene3D" id="3.10.10.10">
    <property type="entry name" value="HIV Type 1 Reverse Transcriptase, subunit A, domain 1"/>
    <property type="match status" value="1"/>
</dbReference>
<dbReference type="Proteomes" id="UP000504606">
    <property type="component" value="Unplaced"/>
</dbReference>
<dbReference type="SUPFAM" id="SSF50630">
    <property type="entry name" value="Acid proteases"/>
    <property type="match status" value="1"/>
</dbReference>
<dbReference type="PROSITE" id="PS50158">
    <property type="entry name" value="ZF_CCHC"/>
    <property type="match status" value="1"/>
</dbReference>
<dbReference type="InterPro" id="IPR050951">
    <property type="entry name" value="Retrovirus_Pol_polyprotein"/>
</dbReference>
<proteinExistence type="predicted"/>
<evidence type="ECO:0000313" key="3">
    <source>
        <dbReference type="Proteomes" id="UP000504606"/>
    </source>
</evidence>
<keyword evidence="3" id="KW-1185">Reference proteome</keyword>
<dbReference type="InterPro" id="IPR021109">
    <property type="entry name" value="Peptidase_aspartic_dom_sf"/>
</dbReference>
<dbReference type="RefSeq" id="XP_026289201.1">
    <property type="nucleotide sequence ID" value="XM_026433416.1"/>
</dbReference>
<evidence type="ECO:0000313" key="4">
    <source>
        <dbReference type="RefSeq" id="XP_026289201.1"/>
    </source>
</evidence>
<keyword evidence="1" id="KW-0479">Metal-binding</keyword>
<dbReference type="SUPFAM" id="SSF57756">
    <property type="entry name" value="Retrovirus zinc finger-like domains"/>
    <property type="match status" value="1"/>
</dbReference>
<evidence type="ECO:0000259" key="2">
    <source>
        <dbReference type="PROSITE" id="PS50158"/>
    </source>
</evidence>